<dbReference type="RefSeq" id="WP_162013802.1">
    <property type="nucleotide sequence ID" value="NZ_CAZZQF010000001.1"/>
</dbReference>
<keyword evidence="1" id="KW-1133">Transmembrane helix</keyword>
<proteinExistence type="predicted"/>
<evidence type="ECO:0000256" key="1">
    <source>
        <dbReference type="SAM" id="Phobius"/>
    </source>
</evidence>
<accession>A0A6B2FVS3</accession>
<comment type="caution">
    <text evidence="2">The sequence shown here is derived from an EMBL/GenBank/DDBJ whole genome shotgun (WGS) entry which is preliminary data.</text>
</comment>
<keyword evidence="1" id="KW-0812">Transmembrane</keyword>
<dbReference type="AlphaFoldDB" id="A0A6B2FVS3"/>
<gene>
    <name evidence="2" type="ORF">GWG61_01305</name>
</gene>
<organism evidence="2">
    <name type="scientific">Lactobacillus paragasseri</name>
    <dbReference type="NCBI Taxonomy" id="2107999"/>
    <lineage>
        <taxon>Bacteria</taxon>
        <taxon>Bacillati</taxon>
        <taxon>Bacillota</taxon>
        <taxon>Bacilli</taxon>
        <taxon>Lactobacillales</taxon>
        <taxon>Lactobacillaceae</taxon>
        <taxon>Lactobacillus</taxon>
    </lineage>
</organism>
<sequence>MQKNRAKNKKIIFPNNQGGKIAALILAIIILVVIIWGAIFAFGKPSPKAALTKAADTAIKTARVDVKTTNSKGKMYSNYVVGPNNTIHITMKSIPKSDTNSELWSNDHYVYHRDNNEAWNYIKQNAIFNEVYSGYKKLYTAHNFKQFSDDAFKQLKLKSNGFNGYVIAYHGDDQDVIKSMQKATSVASTSDPQSSNVKRIELRVKVNRQKELTDLYYKVTYYSKKEGTLSLHLYDVNQVKKLKIPTSVTKNAKKLNIKSN</sequence>
<name>A0A6B2FVS3_9LACO</name>
<dbReference type="EMBL" id="JAADJO010000002">
    <property type="protein sequence ID" value="NDJ73162.1"/>
    <property type="molecule type" value="Genomic_DNA"/>
</dbReference>
<reference evidence="2" key="1">
    <citation type="submission" date="2020-01" db="EMBL/GenBank/DDBJ databases">
        <title>Vaginal microbiome of pregnant Indian women: Insights into the genome of dominants Lactobacillus species.</title>
        <authorList>
            <person name="Das B."/>
            <person name="Mehta O."/>
            <person name="Ghosh T.S."/>
            <person name="Kothidar A."/>
            <person name="Gowtham M.R."/>
            <person name="Mitra R."/>
            <person name="Kshetrapal P."/>
            <person name="Wadhwa N."/>
            <person name="Thiruvengadam R."/>
            <person name="Nair G.B."/>
            <person name="Bhatnagar S."/>
            <person name="Das B."/>
        </authorList>
    </citation>
    <scope>NUCLEOTIDE SEQUENCE</scope>
    <source>
        <strain evidence="2">Indica</strain>
    </source>
</reference>
<keyword evidence="1" id="KW-0472">Membrane</keyword>
<evidence type="ECO:0000313" key="2">
    <source>
        <dbReference type="EMBL" id="NDJ73162.1"/>
    </source>
</evidence>
<feature type="transmembrane region" description="Helical" evidence="1">
    <location>
        <begin position="21"/>
        <end position="43"/>
    </location>
</feature>
<protein>
    <submittedName>
        <fullName evidence="2">Uncharacterized protein</fullName>
    </submittedName>
</protein>